<feature type="compositionally biased region" description="Low complexity" evidence="1">
    <location>
        <begin position="9"/>
        <end position="25"/>
    </location>
</feature>
<reference evidence="3 4" key="1">
    <citation type="submission" date="2019-02" db="EMBL/GenBank/DDBJ databases">
        <title>Sequencing the genomes of 1000 actinobacteria strains.</title>
        <authorList>
            <person name="Klenk H.-P."/>
        </authorList>
    </citation>
    <scope>NUCLEOTIDE SEQUENCE [LARGE SCALE GENOMIC DNA]</scope>
    <source>
        <strain evidence="3 4">DSM 44509</strain>
    </source>
</reference>
<dbReference type="AlphaFoldDB" id="A0A4Q7Y9W4"/>
<dbReference type="OrthoDB" id="5198751at2"/>
<sequence>MSAPDQDRTPTTPAAPTVSTAPAGTDGTPDVSPAHRWWSNVPRHLGRARTSTVVLGVLFVAIFALWLNVRPPTDGSERPPSDPGNVEAPVVPGLPEETDPAPTEPAEPTTTAPRTTSSEPTTTPPTGTGSTTPTGTPEPTTGTTPSPPVDEPTDETAPGSPPG</sequence>
<keyword evidence="2" id="KW-1133">Transmembrane helix</keyword>
<proteinExistence type="predicted"/>
<organism evidence="3 4">
    <name type="scientific">Blastococcus saxobsidens</name>
    <dbReference type="NCBI Taxonomy" id="138336"/>
    <lineage>
        <taxon>Bacteria</taxon>
        <taxon>Bacillati</taxon>
        <taxon>Actinomycetota</taxon>
        <taxon>Actinomycetes</taxon>
        <taxon>Geodermatophilales</taxon>
        <taxon>Geodermatophilaceae</taxon>
        <taxon>Blastococcus</taxon>
    </lineage>
</organism>
<feature type="compositionally biased region" description="Low complexity" evidence="1">
    <location>
        <begin position="100"/>
        <end position="144"/>
    </location>
</feature>
<protein>
    <submittedName>
        <fullName evidence="3">Uncharacterized protein</fullName>
    </submittedName>
</protein>
<accession>A0A4Q7Y9W4</accession>
<keyword evidence="4" id="KW-1185">Reference proteome</keyword>
<evidence type="ECO:0000313" key="4">
    <source>
        <dbReference type="Proteomes" id="UP000292507"/>
    </source>
</evidence>
<feature type="region of interest" description="Disordered" evidence="1">
    <location>
        <begin position="1"/>
        <end position="34"/>
    </location>
</feature>
<keyword evidence="2" id="KW-0812">Transmembrane</keyword>
<evidence type="ECO:0000256" key="2">
    <source>
        <dbReference type="SAM" id="Phobius"/>
    </source>
</evidence>
<keyword evidence="2" id="KW-0472">Membrane</keyword>
<evidence type="ECO:0000313" key="3">
    <source>
        <dbReference type="EMBL" id="RZU33608.1"/>
    </source>
</evidence>
<dbReference type="RefSeq" id="WP_104529365.1">
    <property type="nucleotide sequence ID" value="NZ_POQT01000026.1"/>
</dbReference>
<gene>
    <name evidence="3" type="ORF">BKA19_3340</name>
</gene>
<comment type="caution">
    <text evidence="3">The sequence shown here is derived from an EMBL/GenBank/DDBJ whole genome shotgun (WGS) entry which is preliminary data.</text>
</comment>
<name>A0A4Q7Y9W4_9ACTN</name>
<feature type="transmembrane region" description="Helical" evidence="2">
    <location>
        <begin position="52"/>
        <end position="69"/>
    </location>
</feature>
<evidence type="ECO:0000256" key="1">
    <source>
        <dbReference type="SAM" id="MobiDB-lite"/>
    </source>
</evidence>
<dbReference type="Proteomes" id="UP000292507">
    <property type="component" value="Unassembled WGS sequence"/>
</dbReference>
<dbReference type="EMBL" id="SHKV01000001">
    <property type="protein sequence ID" value="RZU33608.1"/>
    <property type="molecule type" value="Genomic_DNA"/>
</dbReference>
<feature type="region of interest" description="Disordered" evidence="1">
    <location>
        <begin position="70"/>
        <end position="163"/>
    </location>
</feature>